<evidence type="ECO:0000256" key="2">
    <source>
        <dbReference type="ARBA" id="ARBA00022643"/>
    </source>
</evidence>
<dbReference type="InterPro" id="IPR050712">
    <property type="entry name" value="NAD(P)H-dep_reductase"/>
</dbReference>
<comment type="cofactor">
    <cofactor evidence="1">
        <name>FMN</name>
        <dbReference type="ChEBI" id="CHEBI:58210"/>
    </cofactor>
</comment>
<gene>
    <name evidence="4" type="ORF">KCG35_13205</name>
</gene>
<keyword evidence="5" id="KW-1185">Reference proteome</keyword>
<sequence>MKVLAFSASNSKNSINRQLALYTAGLIDNATVETLDINHYEMPLFSDDREKQLGIPKEAKTFFNKLAAADAIIVSFAEHNGTYTAAFKNLYDWTSRISKAIFSNKPTIFLATSPGSSGAKSVLATAKNSASFMGANLKGVVSVPNFFDNFDIENNCIINPIFEAKIKLALKQLVNSVIAVPMITQI</sequence>
<dbReference type="Pfam" id="PF03358">
    <property type="entry name" value="FMN_red"/>
    <property type="match status" value="1"/>
</dbReference>
<comment type="caution">
    <text evidence="4">The sequence shown here is derived from an EMBL/GenBank/DDBJ whole genome shotgun (WGS) entry which is preliminary data.</text>
</comment>
<reference evidence="4 5" key="1">
    <citation type="submission" date="2021-04" db="EMBL/GenBank/DDBJ databases">
        <authorList>
            <person name="Pira H."/>
            <person name="Risdian C."/>
            <person name="Wink J."/>
        </authorList>
    </citation>
    <scope>NUCLEOTIDE SEQUENCE [LARGE SCALE GENOMIC DNA]</scope>
    <source>
        <strain evidence="4 5">WH53</strain>
    </source>
</reference>
<dbReference type="Proteomes" id="UP000690515">
    <property type="component" value="Unassembled WGS sequence"/>
</dbReference>
<dbReference type="PANTHER" id="PTHR30543:SF21">
    <property type="entry name" value="NAD(P)H-DEPENDENT FMN REDUCTASE LOT6"/>
    <property type="match status" value="1"/>
</dbReference>
<dbReference type="SUPFAM" id="SSF52218">
    <property type="entry name" value="Flavoproteins"/>
    <property type="match status" value="1"/>
</dbReference>
<feature type="domain" description="NADPH-dependent FMN reductase-like" evidence="3">
    <location>
        <begin position="1"/>
        <end position="137"/>
    </location>
</feature>
<dbReference type="Gene3D" id="3.40.50.360">
    <property type="match status" value="1"/>
</dbReference>
<evidence type="ECO:0000256" key="1">
    <source>
        <dbReference type="ARBA" id="ARBA00001917"/>
    </source>
</evidence>
<dbReference type="RefSeq" id="WP_215820203.1">
    <property type="nucleotide sequence ID" value="NZ_JAGSOY010000029.1"/>
</dbReference>
<proteinExistence type="predicted"/>
<evidence type="ECO:0000259" key="3">
    <source>
        <dbReference type="Pfam" id="PF03358"/>
    </source>
</evidence>
<evidence type="ECO:0000313" key="5">
    <source>
        <dbReference type="Proteomes" id="UP000690515"/>
    </source>
</evidence>
<protein>
    <submittedName>
        <fullName evidence="4">NAD(P)H-dependent oxidoreductase</fullName>
    </submittedName>
</protein>
<evidence type="ECO:0000313" key="4">
    <source>
        <dbReference type="EMBL" id="MBU2712022.1"/>
    </source>
</evidence>
<dbReference type="InterPro" id="IPR005025">
    <property type="entry name" value="FMN_Rdtase-like_dom"/>
</dbReference>
<dbReference type="EMBL" id="JAGSOY010000029">
    <property type="protein sequence ID" value="MBU2712022.1"/>
    <property type="molecule type" value="Genomic_DNA"/>
</dbReference>
<dbReference type="InterPro" id="IPR029039">
    <property type="entry name" value="Flavoprotein-like_sf"/>
</dbReference>
<keyword evidence="2" id="KW-0288">FMN</keyword>
<name>A0ABS5ZD90_9GAMM</name>
<accession>A0ABS5ZD90</accession>
<dbReference type="PANTHER" id="PTHR30543">
    <property type="entry name" value="CHROMATE REDUCTASE"/>
    <property type="match status" value="1"/>
</dbReference>
<keyword evidence="2" id="KW-0285">Flavoprotein</keyword>
<organism evidence="4 5">
    <name type="scientific">Zooshikella harenae</name>
    <dbReference type="NCBI Taxonomy" id="2827238"/>
    <lineage>
        <taxon>Bacteria</taxon>
        <taxon>Pseudomonadati</taxon>
        <taxon>Pseudomonadota</taxon>
        <taxon>Gammaproteobacteria</taxon>
        <taxon>Oceanospirillales</taxon>
        <taxon>Zooshikellaceae</taxon>
        <taxon>Zooshikella</taxon>
    </lineage>
</organism>